<dbReference type="EMBL" id="JAPFFF010000001">
    <property type="protein sequence ID" value="KAK8900213.1"/>
    <property type="molecule type" value="Genomic_DNA"/>
</dbReference>
<dbReference type="Proteomes" id="UP001470230">
    <property type="component" value="Unassembled WGS sequence"/>
</dbReference>
<accession>A0ABR2LB07</accession>
<sequence length="112" mass="12247">MAITPKLFKCDYKAGGPRRAQGQAAGRSSSGRIHLTEHNVSISAQLCSCCGGYFEMTTANINGGSHDAITSCVREGGRLREQVRQDPRQVAGQVANIAQYYNIFFKRLILLL</sequence>
<protein>
    <submittedName>
        <fullName evidence="1">Uncharacterized protein</fullName>
    </submittedName>
</protein>
<gene>
    <name evidence="1" type="ORF">M9Y10_002536</name>
</gene>
<reference evidence="1 2" key="1">
    <citation type="submission" date="2024-04" db="EMBL/GenBank/DDBJ databases">
        <title>Tritrichomonas musculus Genome.</title>
        <authorList>
            <person name="Alves-Ferreira E."/>
            <person name="Grigg M."/>
            <person name="Lorenzi H."/>
            <person name="Galac M."/>
        </authorList>
    </citation>
    <scope>NUCLEOTIDE SEQUENCE [LARGE SCALE GENOMIC DNA]</scope>
    <source>
        <strain evidence="1 2">EAF2021</strain>
    </source>
</reference>
<comment type="caution">
    <text evidence="1">The sequence shown here is derived from an EMBL/GenBank/DDBJ whole genome shotgun (WGS) entry which is preliminary data.</text>
</comment>
<name>A0ABR2LB07_9EUKA</name>
<evidence type="ECO:0000313" key="1">
    <source>
        <dbReference type="EMBL" id="KAK8900213.1"/>
    </source>
</evidence>
<evidence type="ECO:0000313" key="2">
    <source>
        <dbReference type="Proteomes" id="UP001470230"/>
    </source>
</evidence>
<proteinExistence type="predicted"/>
<keyword evidence="2" id="KW-1185">Reference proteome</keyword>
<organism evidence="1 2">
    <name type="scientific">Tritrichomonas musculus</name>
    <dbReference type="NCBI Taxonomy" id="1915356"/>
    <lineage>
        <taxon>Eukaryota</taxon>
        <taxon>Metamonada</taxon>
        <taxon>Parabasalia</taxon>
        <taxon>Tritrichomonadida</taxon>
        <taxon>Tritrichomonadidae</taxon>
        <taxon>Tritrichomonas</taxon>
    </lineage>
</organism>